<dbReference type="EMBL" id="CAFBNJ010000029">
    <property type="protein sequence ID" value="CAB4949536.1"/>
    <property type="molecule type" value="Genomic_DNA"/>
</dbReference>
<evidence type="ECO:0000313" key="2">
    <source>
        <dbReference type="EMBL" id="CAB4335499.1"/>
    </source>
</evidence>
<dbReference type="EMBL" id="CAEZTY010000011">
    <property type="protein sequence ID" value="CAB4579502.1"/>
    <property type="molecule type" value="Genomic_DNA"/>
</dbReference>
<evidence type="ECO:0000313" key="7">
    <source>
        <dbReference type="EMBL" id="CAB4800314.1"/>
    </source>
</evidence>
<accession>A0A6J6ALJ7</accession>
<dbReference type="EMBL" id="CAESAL010000012">
    <property type="protein sequence ID" value="CAB4335499.1"/>
    <property type="molecule type" value="Genomic_DNA"/>
</dbReference>
<protein>
    <submittedName>
        <fullName evidence="3">Unannotated protein</fullName>
    </submittedName>
</protein>
<evidence type="ECO:0000256" key="1">
    <source>
        <dbReference type="SAM" id="MobiDB-lite"/>
    </source>
</evidence>
<feature type="compositionally biased region" description="Polar residues" evidence="1">
    <location>
        <begin position="31"/>
        <end position="49"/>
    </location>
</feature>
<gene>
    <name evidence="4" type="ORF">UFOPK1762_00477</name>
    <name evidence="5" type="ORF">UFOPK1906_00813</name>
    <name evidence="6" type="ORF">UFOPK2624_00657</name>
    <name evidence="7" type="ORF">UFOPK3010_00564</name>
    <name evidence="2" type="ORF">UFOPK3331_00547</name>
    <name evidence="8" type="ORF">UFOPK3785_00741</name>
    <name evidence="3" type="ORF">UFOPK4201_00804</name>
    <name evidence="9" type="ORF">UFOPK4371_00367</name>
</gene>
<evidence type="ECO:0000313" key="5">
    <source>
        <dbReference type="EMBL" id="CAB4621529.1"/>
    </source>
</evidence>
<proteinExistence type="predicted"/>
<evidence type="ECO:0000313" key="4">
    <source>
        <dbReference type="EMBL" id="CAB4579502.1"/>
    </source>
</evidence>
<dbReference type="EMBL" id="CAFBRD010000011">
    <property type="protein sequence ID" value="CAB5074743.1"/>
    <property type="molecule type" value="Genomic_DNA"/>
</dbReference>
<dbReference type="EMBL" id="CAFAAM010000057">
    <property type="protein sequence ID" value="CAB4800314.1"/>
    <property type="molecule type" value="Genomic_DNA"/>
</dbReference>
<organism evidence="3">
    <name type="scientific">freshwater metagenome</name>
    <dbReference type="NCBI Taxonomy" id="449393"/>
    <lineage>
        <taxon>unclassified sequences</taxon>
        <taxon>metagenomes</taxon>
        <taxon>ecological metagenomes</taxon>
    </lineage>
</organism>
<feature type="region of interest" description="Disordered" evidence="1">
    <location>
        <begin position="29"/>
        <end position="49"/>
    </location>
</feature>
<dbReference type="AlphaFoldDB" id="A0A6J6ALJ7"/>
<evidence type="ECO:0000313" key="9">
    <source>
        <dbReference type="EMBL" id="CAB5074743.1"/>
    </source>
</evidence>
<evidence type="ECO:0000313" key="8">
    <source>
        <dbReference type="EMBL" id="CAB4949536.1"/>
    </source>
</evidence>
<dbReference type="EMBL" id="CAEZVC010000040">
    <property type="protein sequence ID" value="CAB4621529.1"/>
    <property type="molecule type" value="Genomic_DNA"/>
</dbReference>
<evidence type="ECO:0000313" key="3">
    <source>
        <dbReference type="EMBL" id="CAB4371404.1"/>
    </source>
</evidence>
<dbReference type="EMBL" id="CAEUNJ010000028">
    <property type="protein sequence ID" value="CAB4371404.1"/>
    <property type="molecule type" value="Genomic_DNA"/>
</dbReference>
<reference evidence="3" key="1">
    <citation type="submission" date="2020-05" db="EMBL/GenBank/DDBJ databases">
        <authorList>
            <person name="Chiriac C."/>
            <person name="Salcher M."/>
            <person name="Ghai R."/>
            <person name="Kavagutti S V."/>
        </authorList>
    </citation>
    <scope>NUCLEOTIDE SEQUENCE</scope>
</reference>
<dbReference type="PROSITE" id="PS51257">
    <property type="entry name" value="PROKAR_LIPOPROTEIN"/>
    <property type="match status" value="1"/>
</dbReference>
<sequence length="49" mass="5069">MTKTIRRLVATTAILAGVSSVALSCGIPTEDQPQPLNQEQTTTTVASAP</sequence>
<evidence type="ECO:0000313" key="6">
    <source>
        <dbReference type="EMBL" id="CAB4703058.1"/>
    </source>
</evidence>
<name>A0A6J6ALJ7_9ZZZZ</name>
<dbReference type="EMBL" id="CAEZXY010000019">
    <property type="protein sequence ID" value="CAB4703058.1"/>
    <property type="molecule type" value="Genomic_DNA"/>
</dbReference>